<dbReference type="PANTHER" id="PTHR10257:SF3">
    <property type="entry name" value="SERINE_THREONINE-PROTEIN PHOSPHATASE 2A 56 KDA REGULATORY SUBUNIT GAMMA ISOFORM"/>
    <property type="match status" value="1"/>
</dbReference>
<dbReference type="Pfam" id="PF01603">
    <property type="entry name" value="B56"/>
    <property type="match status" value="1"/>
</dbReference>
<dbReference type="AlphaFoldDB" id="A0A1J4KWY2"/>
<dbReference type="InterPro" id="IPR016024">
    <property type="entry name" value="ARM-type_fold"/>
</dbReference>
<reference evidence="1" key="1">
    <citation type="submission" date="2016-10" db="EMBL/GenBank/DDBJ databases">
        <authorList>
            <person name="Benchimol M."/>
            <person name="Almeida L.G."/>
            <person name="Vasconcelos A.T."/>
            <person name="Perreira-Neves A."/>
            <person name="Rosa I.A."/>
            <person name="Tasca T."/>
            <person name="Bogo M.R."/>
            <person name="de Souza W."/>
        </authorList>
    </citation>
    <scope>NUCLEOTIDE SEQUENCE [LARGE SCALE GENOMIC DNA]</scope>
    <source>
        <strain evidence="1">K</strain>
    </source>
</reference>
<dbReference type="Gene3D" id="1.25.10.10">
    <property type="entry name" value="Leucine-rich Repeat Variant"/>
    <property type="match status" value="1"/>
</dbReference>
<keyword evidence="2" id="KW-1185">Reference proteome</keyword>
<accession>A0A1J4KWY2</accession>
<dbReference type="PANTHER" id="PTHR10257">
    <property type="entry name" value="SERINE/THREONINE PROTEIN PHOSPHATASE 2A PP2A REGULATORY SUBUNIT B"/>
    <property type="match status" value="1"/>
</dbReference>
<sequence length="517" mass="58958">MIKLPISSKKFLSNSHGPKNVIISKTSRGSNLPVLHANSSVNVALHALKKKKTLPPIPKNIQPPALLNLTNNSSFENVLLVKTNISVNPTNDQLKKDHRLIQRNELLEMLKELRNCVDYQVLTFPKHNMTRSAKILKAKTNLIIMLKAYQDAHVRNQLSIADRGSIFSVLMKHINHSYDRSLHKIIVPGEANSTFFLTNNDILNLIYDLFNLFIDQFYELLTHEQIGKIIEVFQSPVETELYYAQKLLTNIMKMNEITKDFVNTHLMRIFEDISDEGARWSIKHILALLRVIHFRGDDDGPSGDSIDSFNSYIFPLISLQSAVDFYQPFSLFSNYFYKNDSEVAYNCLTFLFSHWPVRSSHKQMIFLHQMQCILSSMDIGMLPDISSELLHILENSVTSENAKVSVMAITLINDINFLTIFITTNTIKNILFRALKIAEKHWNVEVRNKAFDALAKLVMVPTEEGSSMYGVSPRSLNVHAKEVWELIAKIASEKVQQASLIWNKPKSTPLLNCSLCA</sequence>
<dbReference type="GO" id="GO:0019888">
    <property type="term" value="F:protein phosphatase regulator activity"/>
    <property type="evidence" value="ECO:0007669"/>
    <property type="project" value="InterPro"/>
</dbReference>
<evidence type="ECO:0000313" key="2">
    <source>
        <dbReference type="Proteomes" id="UP000179807"/>
    </source>
</evidence>
<dbReference type="SUPFAM" id="SSF48371">
    <property type="entry name" value="ARM repeat"/>
    <property type="match status" value="1"/>
</dbReference>
<protein>
    <recommendedName>
        <fullName evidence="3">Phosphoprotein phosphatase</fullName>
    </recommendedName>
</protein>
<dbReference type="RefSeq" id="XP_068367189.1">
    <property type="nucleotide sequence ID" value="XM_068498454.1"/>
</dbReference>
<dbReference type="GO" id="GO:0000159">
    <property type="term" value="C:protein phosphatase type 2A complex"/>
    <property type="evidence" value="ECO:0007669"/>
    <property type="project" value="InterPro"/>
</dbReference>
<dbReference type="EMBL" id="MLAK01000422">
    <property type="protein sequence ID" value="OHT14053.1"/>
    <property type="molecule type" value="Genomic_DNA"/>
</dbReference>
<evidence type="ECO:0008006" key="3">
    <source>
        <dbReference type="Google" id="ProtNLM"/>
    </source>
</evidence>
<dbReference type="InterPro" id="IPR011989">
    <property type="entry name" value="ARM-like"/>
</dbReference>
<organism evidence="1 2">
    <name type="scientific">Tritrichomonas foetus</name>
    <dbReference type="NCBI Taxonomy" id="1144522"/>
    <lineage>
        <taxon>Eukaryota</taxon>
        <taxon>Metamonada</taxon>
        <taxon>Parabasalia</taxon>
        <taxon>Tritrichomonadida</taxon>
        <taxon>Tritrichomonadidae</taxon>
        <taxon>Tritrichomonas</taxon>
    </lineage>
</organism>
<comment type="caution">
    <text evidence="1">The sequence shown here is derived from an EMBL/GenBank/DDBJ whole genome shotgun (WGS) entry which is preliminary data.</text>
</comment>
<dbReference type="GO" id="GO:0007165">
    <property type="term" value="P:signal transduction"/>
    <property type="evidence" value="ECO:0007669"/>
    <property type="project" value="InterPro"/>
</dbReference>
<dbReference type="InterPro" id="IPR002554">
    <property type="entry name" value="PP2A_B56"/>
</dbReference>
<name>A0A1J4KWY2_9EUKA</name>
<evidence type="ECO:0000313" key="1">
    <source>
        <dbReference type="EMBL" id="OHT14053.1"/>
    </source>
</evidence>
<proteinExistence type="predicted"/>
<dbReference type="VEuPathDB" id="TrichDB:TRFO_15549"/>
<gene>
    <name evidence="1" type="ORF">TRFO_15549</name>
</gene>
<dbReference type="GeneID" id="94833158"/>
<dbReference type="Proteomes" id="UP000179807">
    <property type="component" value="Unassembled WGS sequence"/>
</dbReference>